<name>A0ABV5HBX3_9FLAO</name>
<feature type="transmembrane region" description="Helical" evidence="1">
    <location>
        <begin position="12"/>
        <end position="31"/>
    </location>
</feature>
<keyword evidence="3" id="KW-1185">Reference proteome</keyword>
<dbReference type="EMBL" id="JBHMFE010000014">
    <property type="protein sequence ID" value="MFB9109318.1"/>
    <property type="molecule type" value="Genomic_DNA"/>
</dbReference>
<feature type="transmembrane region" description="Helical" evidence="1">
    <location>
        <begin position="37"/>
        <end position="54"/>
    </location>
</feature>
<reference evidence="2 3" key="1">
    <citation type="submission" date="2024-09" db="EMBL/GenBank/DDBJ databases">
        <authorList>
            <person name="Sun Q."/>
            <person name="Mori K."/>
        </authorList>
    </citation>
    <scope>NUCLEOTIDE SEQUENCE [LARGE SCALE GENOMIC DNA]</scope>
    <source>
        <strain evidence="2 3">CECT 8365</strain>
    </source>
</reference>
<dbReference type="Proteomes" id="UP001589562">
    <property type="component" value="Unassembled WGS sequence"/>
</dbReference>
<keyword evidence="1" id="KW-1133">Transmembrane helix</keyword>
<evidence type="ECO:0000313" key="3">
    <source>
        <dbReference type="Proteomes" id="UP001589562"/>
    </source>
</evidence>
<dbReference type="RefSeq" id="WP_379680478.1">
    <property type="nucleotide sequence ID" value="NZ_JBHMFE010000014.1"/>
</dbReference>
<keyword evidence="1" id="KW-0472">Membrane</keyword>
<gene>
    <name evidence="2" type="ORF">ACFFVK_12090</name>
</gene>
<evidence type="ECO:0000256" key="1">
    <source>
        <dbReference type="SAM" id="Phobius"/>
    </source>
</evidence>
<sequence>MRLNKQELVHPIFYIIIIGVLSTPSILKVFSNSLEENIKLLLYLILLYIIYNLLQVSDCVDIKNGEIIRGIFVNHIGFLKVKNRILLKDISEIKLHRNEKKYLEIRALSKNEDFLIIKTIANKIPAEKELQEIILKIKRCHLNTSLKQQ</sequence>
<keyword evidence="1" id="KW-0812">Transmembrane</keyword>
<evidence type="ECO:0008006" key="4">
    <source>
        <dbReference type="Google" id="ProtNLM"/>
    </source>
</evidence>
<protein>
    <recommendedName>
        <fullName evidence="4">PH (Pleckstrin Homology) domain-containing protein</fullName>
    </recommendedName>
</protein>
<evidence type="ECO:0000313" key="2">
    <source>
        <dbReference type="EMBL" id="MFB9109318.1"/>
    </source>
</evidence>
<comment type="caution">
    <text evidence="2">The sequence shown here is derived from an EMBL/GenBank/DDBJ whole genome shotgun (WGS) entry which is preliminary data.</text>
</comment>
<proteinExistence type="predicted"/>
<accession>A0ABV5HBX3</accession>
<organism evidence="2 3">
    <name type="scientific">Flavobacterium gyeonganense</name>
    <dbReference type="NCBI Taxonomy" id="1310418"/>
    <lineage>
        <taxon>Bacteria</taxon>
        <taxon>Pseudomonadati</taxon>
        <taxon>Bacteroidota</taxon>
        <taxon>Flavobacteriia</taxon>
        <taxon>Flavobacteriales</taxon>
        <taxon>Flavobacteriaceae</taxon>
        <taxon>Flavobacterium</taxon>
    </lineage>
</organism>